<sequence>MMAIGAVSGMRASMARFDASAARTARAATQDAAPAAARGAVPPPAAAAPASAPAQAGDTNQRLAERPVDLVREAGKQAAAKRAYQANAASFKADQEMTRTALSIAG</sequence>
<dbReference type="Proteomes" id="UP001056937">
    <property type="component" value="Chromosome 1"/>
</dbReference>
<name>A0ABY4X4E9_9SPHN</name>
<evidence type="ECO:0000313" key="3">
    <source>
        <dbReference type="Proteomes" id="UP001056937"/>
    </source>
</evidence>
<evidence type="ECO:0000256" key="1">
    <source>
        <dbReference type="SAM" id="MobiDB-lite"/>
    </source>
</evidence>
<feature type="compositionally biased region" description="Low complexity" evidence="1">
    <location>
        <begin position="18"/>
        <end position="40"/>
    </location>
</feature>
<feature type="compositionally biased region" description="Low complexity" evidence="1">
    <location>
        <begin position="47"/>
        <end position="57"/>
    </location>
</feature>
<proteinExistence type="predicted"/>
<dbReference type="RefSeq" id="WP_252165548.1">
    <property type="nucleotide sequence ID" value="NZ_CP084930.1"/>
</dbReference>
<evidence type="ECO:0008006" key="4">
    <source>
        <dbReference type="Google" id="ProtNLM"/>
    </source>
</evidence>
<feature type="region of interest" description="Disordered" evidence="1">
    <location>
        <begin position="86"/>
        <end position="106"/>
    </location>
</feature>
<reference evidence="2" key="1">
    <citation type="journal article" date="2022" name="Toxins">
        <title>Genomic Analysis of Sphingopyxis sp. USTB-05 for Biodegrading Cyanobacterial Hepatotoxins.</title>
        <authorList>
            <person name="Liu C."/>
            <person name="Xu Q."/>
            <person name="Zhao Z."/>
            <person name="Zhang H."/>
            <person name="Liu X."/>
            <person name="Yin C."/>
            <person name="Liu Y."/>
            <person name="Yan H."/>
        </authorList>
    </citation>
    <scope>NUCLEOTIDE SEQUENCE</scope>
    <source>
        <strain evidence="2">NBD5</strain>
    </source>
</reference>
<keyword evidence="3" id="KW-1185">Reference proteome</keyword>
<organism evidence="2 3">
    <name type="scientific">Sphingomonas morindae</name>
    <dbReference type="NCBI Taxonomy" id="1541170"/>
    <lineage>
        <taxon>Bacteria</taxon>
        <taxon>Pseudomonadati</taxon>
        <taxon>Pseudomonadota</taxon>
        <taxon>Alphaproteobacteria</taxon>
        <taxon>Sphingomonadales</taxon>
        <taxon>Sphingomonadaceae</taxon>
        <taxon>Sphingomonas</taxon>
    </lineage>
</organism>
<dbReference type="EMBL" id="CP084930">
    <property type="protein sequence ID" value="USI71735.1"/>
    <property type="molecule type" value="Genomic_DNA"/>
</dbReference>
<evidence type="ECO:0000313" key="2">
    <source>
        <dbReference type="EMBL" id="USI71735.1"/>
    </source>
</evidence>
<accession>A0ABY4X4E9</accession>
<gene>
    <name evidence="2" type="ORF">LHA26_10395</name>
</gene>
<protein>
    <recommendedName>
        <fullName evidence="4">Flagellar biosynthesis protein FlgG</fullName>
    </recommendedName>
</protein>
<feature type="region of interest" description="Disordered" evidence="1">
    <location>
        <begin position="18"/>
        <end position="67"/>
    </location>
</feature>